<feature type="region of interest" description="Disordered" evidence="1">
    <location>
        <begin position="1"/>
        <end position="56"/>
    </location>
</feature>
<name>A0A7K1FJ62_9ACTN</name>
<dbReference type="InterPro" id="IPR029044">
    <property type="entry name" value="Nucleotide-diphossugar_trans"/>
</dbReference>
<dbReference type="Gene3D" id="3.90.550.10">
    <property type="entry name" value="Spore Coat Polysaccharide Biosynthesis Protein SpsA, Chain A"/>
    <property type="match status" value="1"/>
</dbReference>
<evidence type="ECO:0000256" key="1">
    <source>
        <dbReference type="SAM" id="MobiDB-lite"/>
    </source>
</evidence>
<evidence type="ECO:0000313" key="3">
    <source>
        <dbReference type="EMBL" id="MTD14110.1"/>
    </source>
</evidence>
<dbReference type="InterPro" id="IPR001173">
    <property type="entry name" value="Glyco_trans_2-like"/>
</dbReference>
<protein>
    <submittedName>
        <fullName evidence="3">Glycosyltransferase</fullName>
    </submittedName>
</protein>
<dbReference type="PANTHER" id="PTHR22916">
    <property type="entry name" value="GLYCOSYLTRANSFERASE"/>
    <property type="match status" value="1"/>
</dbReference>
<dbReference type="AlphaFoldDB" id="A0A7K1FJ62"/>
<keyword evidence="4" id="KW-1185">Reference proteome</keyword>
<dbReference type="Pfam" id="PF00535">
    <property type="entry name" value="Glycos_transf_2"/>
    <property type="match status" value="1"/>
</dbReference>
<gene>
    <name evidence="3" type="ORF">GIS00_09150</name>
</gene>
<evidence type="ECO:0000313" key="4">
    <source>
        <dbReference type="Proteomes" id="UP000460221"/>
    </source>
</evidence>
<comment type="caution">
    <text evidence="3">The sequence shown here is derived from an EMBL/GenBank/DDBJ whole genome shotgun (WGS) entry which is preliminary data.</text>
</comment>
<dbReference type="CDD" id="cd00761">
    <property type="entry name" value="Glyco_tranf_GTA_type"/>
    <property type="match status" value="1"/>
</dbReference>
<dbReference type="PANTHER" id="PTHR22916:SF56">
    <property type="entry name" value="GLYCOSYL TRANSFERASE"/>
    <property type="match status" value="1"/>
</dbReference>
<dbReference type="SUPFAM" id="SSF53448">
    <property type="entry name" value="Nucleotide-diphospho-sugar transferases"/>
    <property type="match status" value="1"/>
</dbReference>
<dbReference type="EMBL" id="WLYK01000002">
    <property type="protein sequence ID" value="MTD14110.1"/>
    <property type="molecule type" value="Genomic_DNA"/>
</dbReference>
<keyword evidence="3" id="KW-0808">Transferase</keyword>
<feature type="domain" description="Glycosyltransferase 2-like" evidence="2">
    <location>
        <begin position="63"/>
        <end position="232"/>
    </location>
</feature>
<reference evidence="3 4" key="1">
    <citation type="submission" date="2019-11" db="EMBL/GenBank/DDBJ databases">
        <authorList>
            <person name="Jiang L.-Q."/>
        </authorList>
    </citation>
    <scope>NUCLEOTIDE SEQUENCE [LARGE SCALE GENOMIC DNA]</scope>
    <source>
        <strain evidence="3 4">YIM 132087</strain>
    </source>
</reference>
<dbReference type="Proteomes" id="UP000460221">
    <property type="component" value="Unassembled WGS sequence"/>
</dbReference>
<accession>A0A7K1FJ62</accession>
<dbReference type="RefSeq" id="WP_154768137.1">
    <property type="nucleotide sequence ID" value="NZ_WLYK01000002.1"/>
</dbReference>
<evidence type="ECO:0000259" key="2">
    <source>
        <dbReference type="Pfam" id="PF00535"/>
    </source>
</evidence>
<sequence length="333" mass="35515">MSPPIPEEPTVPEDPAVPEEPAVPEVHNGPDVPQVTGTGQGPDERRDAAPDTAGSAAAPVTVSVVVPTYNNAAHVQAAIDSILAQTFTDFELIISDHSSTDGTWDLLQDYTADARVRLQQVPQGGGAPANWKAVTEPATGEYLKLVCGDDLIHPDALQEQVAALAAHPSAVLSASLRDIVDEAGRPVVRARGLQGLDGLVDGREAVRRTVRAGTNVFGEPGCVLFRRSVLMESGGWDDRSPYLIDQATCARVALRGSMVAVRRSLAGFRISAQQWSVALAATQAEHAAAFHHRIAAENPGLLTRGDVLLGDARAWLMAVKRRAAYLWLRRRMG</sequence>
<organism evidence="3 4">
    <name type="scientific">Nakamurella alba</name>
    <dbReference type="NCBI Taxonomy" id="2665158"/>
    <lineage>
        <taxon>Bacteria</taxon>
        <taxon>Bacillati</taxon>
        <taxon>Actinomycetota</taxon>
        <taxon>Actinomycetes</taxon>
        <taxon>Nakamurellales</taxon>
        <taxon>Nakamurellaceae</taxon>
        <taxon>Nakamurella</taxon>
    </lineage>
</organism>
<dbReference type="GO" id="GO:0016740">
    <property type="term" value="F:transferase activity"/>
    <property type="evidence" value="ECO:0007669"/>
    <property type="project" value="UniProtKB-KW"/>
</dbReference>
<proteinExistence type="predicted"/>